<organism evidence="2 3">
    <name type="scientific">Cervus elaphus hippelaphus</name>
    <name type="common">European red deer</name>
    <dbReference type="NCBI Taxonomy" id="46360"/>
    <lineage>
        <taxon>Eukaryota</taxon>
        <taxon>Metazoa</taxon>
        <taxon>Chordata</taxon>
        <taxon>Craniata</taxon>
        <taxon>Vertebrata</taxon>
        <taxon>Euteleostomi</taxon>
        <taxon>Mammalia</taxon>
        <taxon>Eutheria</taxon>
        <taxon>Laurasiatheria</taxon>
        <taxon>Artiodactyla</taxon>
        <taxon>Ruminantia</taxon>
        <taxon>Pecora</taxon>
        <taxon>Cervidae</taxon>
        <taxon>Cervinae</taxon>
        <taxon>Cervus</taxon>
    </lineage>
</organism>
<dbReference type="OrthoDB" id="10551275at2759"/>
<proteinExistence type="predicted"/>
<feature type="signal peptide" evidence="1">
    <location>
        <begin position="1"/>
        <end position="19"/>
    </location>
</feature>
<gene>
    <name evidence="2" type="ORF">Celaphus_00013363</name>
</gene>
<protein>
    <submittedName>
        <fullName evidence="2">Uncharacterized protein</fullName>
    </submittedName>
</protein>
<keyword evidence="3" id="KW-1185">Reference proteome</keyword>
<name>A0A212DGV8_CEREH</name>
<evidence type="ECO:0000313" key="3">
    <source>
        <dbReference type="Proteomes" id="UP000242450"/>
    </source>
</evidence>
<accession>A0A212DGV8</accession>
<reference evidence="2 3" key="1">
    <citation type="journal article" date="2018" name="Mol. Genet. Genomics">
        <title>The red deer Cervus elaphus genome CerEla1.0: sequencing, annotating, genes, and chromosomes.</title>
        <authorList>
            <person name="Bana N.A."/>
            <person name="Nyiri A."/>
            <person name="Nagy J."/>
            <person name="Frank K."/>
            <person name="Nagy T."/>
            <person name="Steger V."/>
            <person name="Schiller M."/>
            <person name="Lakatos P."/>
            <person name="Sugar L."/>
            <person name="Horn P."/>
            <person name="Barta E."/>
            <person name="Orosz L."/>
        </authorList>
    </citation>
    <scope>NUCLEOTIDE SEQUENCE [LARGE SCALE GENOMIC DNA]</scope>
    <source>
        <strain evidence="2">Hungarian</strain>
    </source>
</reference>
<comment type="caution">
    <text evidence="2">The sequence shown here is derived from an EMBL/GenBank/DDBJ whole genome shotgun (WGS) entry which is preliminary data.</text>
</comment>
<dbReference type="AlphaFoldDB" id="A0A212DGV8"/>
<keyword evidence="1" id="KW-0732">Signal</keyword>
<feature type="chain" id="PRO_5012329480" evidence="1">
    <location>
        <begin position="20"/>
        <end position="131"/>
    </location>
</feature>
<evidence type="ECO:0000256" key="1">
    <source>
        <dbReference type="SAM" id="SignalP"/>
    </source>
</evidence>
<evidence type="ECO:0000313" key="2">
    <source>
        <dbReference type="EMBL" id="OWK17496.1"/>
    </source>
</evidence>
<dbReference type="EMBL" id="MKHE01000002">
    <property type="protein sequence ID" value="OWK17496.1"/>
    <property type="molecule type" value="Genomic_DNA"/>
</dbReference>
<dbReference type="Proteomes" id="UP000242450">
    <property type="component" value="Chromosome 2"/>
</dbReference>
<sequence length="131" mass="14764">MVFMCLAVGLRSHLPTALGFGRAPNAEESQTGLIGMWFNSKELTDWKDETKLIPVWIKCSHAAGYHSVNRVICLTMPLDLLRVTPAKSQEEQLVAIDSWKASRVKRYYCQLLLLRGTAPCLVPENTFRGKE</sequence>